<dbReference type="Pfam" id="PF00646">
    <property type="entry name" value="F-box"/>
    <property type="match status" value="1"/>
</dbReference>
<evidence type="ECO:0000313" key="2">
    <source>
        <dbReference type="EnsemblPlants" id="OB08G28170.1"/>
    </source>
</evidence>
<dbReference type="Gramene" id="OB08G28170.1">
    <property type="protein sequence ID" value="OB08G28170.1"/>
    <property type="gene ID" value="OB08G28170"/>
</dbReference>
<evidence type="ECO:0000259" key="1">
    <source>
        <dbReference type="SMART" id="SM00256"/>
    </source>
</evidence>
<reference evidence="2" key="2">
    <citation type="submission" date="2013-04" db="UniProtKB">
        <authorList>
            <consortium name="EnsemblPlants"/>
        </authorList>
    </citation>
    <scope>IDENTIFICATION</scope>
</reference>
<dbReference type="AlphaFoldDB" id="J3MUN6"/>
<dbReference type="InterPro" id="IPR001810">
    <property type="entry name" value="F-box_dom"/>
</dbReference>
<dbReference type="HOGENOM" id="CLU_092671_0_0_1"/>
<name>J3MUN6_ORYBR</name>
<protein>
    <recommendedName>
        <fullName evidence="1">F-box domain-containing protein</fullName>
    </recommendedName>
</protein>
<reference evidence="2" key="1">
    <citation type="journal article" date="2013" name="Nat. Commun.">
        <title>Whole-genome sequencing of Oryza brachyantha reveals mechanisms underlying Oryza genome evolution.</title>
        <authorList>
            <person name="Chen J."/>
            <person name="Huang Q."/>
            <person name="Gao D."/>
            <person name="Wang J."/>
            <person name="Lang Y."/>
            <person name="Liu T."/>
            <person name="Li B."/>
            <person name="Bai Z."/>
            <person name="Luis Goicoechea J."/>
            <person name="Liang C."/>
            <person name="Chen C."/>
            <person name="Zhang W."/>
            <person name="Sun S."/>
            <person name="Liao Y."/>
            <person name="Zhang X."/>
            <person name="Yang L."/>
            <person name="Song C."/>
            <person name="Wang M."/>
            <person name="Shi J."/>
            <person name="Liu G."/>
            <person name="Liu J."/>
            <person name="Zhou H."/>
            <person name="Zhou W."/>
            <person name="Yu Q."/>
            <person name="An N."/>
            <person name="Chen Y."/>
            <person name="Cai Q."/>
            <person name="Wang B."/>
            <person name="Liu B."/>
            <person name="Min J."/>
            <person name="Huang Y."/>
            <person name="Wu H."/>
            <person name="Li Z."/>
            <person name="Zhang Y."/>
            <person name="Yin Y."/>
            <person name="Song W."/>
            <person name="Jiang J."/>
            <person name="Jackson S.A."/>
            <person name="Wing R.A."/>
            <person name="Wang J."/>
            <person name="Chen M."/>
        </authorList>
    </citation>
    <scope>NUCLEOTIDE SEQUENCE [LARGE SCALE GENOMIC DNA]</scope>
    <source>
        <strain evidence="2">cv. IRGC 101232</strain>
    </source>
</reference>
<dbReference type="PANTHER" id="PTHR35546">
    <property type="entry name" value="F-BOX PROTEIN INTERACTION DOMAIN PROTEIN-RELATED"/>
    <property type="match status" value="1"/>
</dbReference>
<dbReference type="CDD" id="cd22157">
    <property type="entry name" value="F-box_AtFBW1-like"/>
    <property type="match status" value="1"/>
</dbReference>
<dbReference type="SUPFAM" id="SSF81383">
    <property type="entry name" value="F-box domain"/>
    <property type="match status" value="1"/>
</dbReference>
<dbReference type="Gene3D" id="1.20.1280.50">
    <property type="match status" value="1"/>
</dbReference>
<dbReference type="InterPro" id="IPR036047">
    <property type="entry name" value="F-box-like_dom_sf"/>
</dbReference>
<evidence type="ECO:0000313" key="3">
    <source>
        <dbReference type="Proteomes" id="UP000006038"/>
    </source>
</evidence>
<keyword evidence="3" id="KW-1185">Reference proteome</keyword>
<feature type="domain" description="F-box" evidence="1">
    <location>
        <begin position="3"/>
        <end position="43"/>
    </location>
</feature>
<sequence length="212" mass="23153">MEFCDDLLVEIFSRLPFESLARFKCVSRSWRALISGGYLRRRLPLLAAGLFVHVPRDGDSAGGGGEPRYATACAGGGGLEFCDMSFFPLVETARVVDACEGLLLYRVWALDSSSSSPGSSCQWILTNTVRVNDVIINGGRWPVTEVKFLAFHPDIADVVYLSSPAGEVASCDLRKKEIVSSWKLGAEHHIVRFWLLSFSSGLMNCLGVASNL</sequence>
<dbReference type="Proteomes" id="UP000006038">
    <property type="component" value="Chromosome 8"/>
</dbReference>
<dbReference type="SMART" id="SM00256">
    <property type="entry name" value="FBOX"/>
    <property type="match status" value="1"/>
</dbReference>
<proteinExistence type="predicted"/>
<dbReference type="InterPro" id="IPR055290">
    <property type="entry name" value="At3g26010-like"/>
</dbReference>
<dbReference type="PANTHER" id="PTHR35546:SF105">
    <property type="entry name" value="OS05G0139200 PROTEIN"/>
    <property type="match status" value="1"/>
</dbReference>
<dbReference type="EnsemblPlants" id="OB08G28170.1">
    <property type="protein sequence ID" value="OB08G28170.1"/>
    <property type="gene ID" value="OB08G28170"/>
</dbReference>
<organism evidence="2">
    <name type="scientific">Oryza brachyantha</name>
    <name type="common">malo sina</name>
    <dbReference type="NCBI Taxonomy" id="4533"/>
    <lineage>
        <taxon>Eukaryota</taxon>
        <taxon>Viridiplantae</taxon>
        <taxon>Streptophyta</taxon>
        <taxon>Embryophyta</taxon>
        <taxon>Tracheophyta</taxon>
        <taxon>Spermatophyta</taxon>
        <taxon>Magnoliopsida</taxon>
        <taxon>Liliopsida</taxon>
        <taxon>Poales</taxon>
        <taxon>Poaceae</taxon>
        <taxon>BOP clade</taxon>
        <taxon>Oryzoideae</taxon>
        <taxon>Oryzeae</taxon>
        <taxon>Oryzinae</taxon>
        <taxon>Oryza</taxon>
    </lineage>
</organism>
<accession>J3MUN6</accession>